<dbReference type="InterPro" id="IPR050259">
    <property type="entry name" value="SDR"/>
</dbReference>
<keyword evidence="2" id="KW-0560">Oxidoreductase</keyword>
<dbReference type="PANTHER" id="PTHR42879">
    <property type="entry name" value="3-OXOACYL-(ACYL-CARRIER-PROTEIN) REDUCTASE"/>
    <property type="match status" value="1"/>
</dbReference>
<protein>
    <submittedName>
        <fullName evidence="4">Beta-ketoacyl-ACP reductase</fullName>
    </submittedName>
</protein>
<dbReference type="PRINTS" id="PR00081">
    <property type="entry name" value="GDHRDH"/>
</dbReference>
<dbReference type="NCBIfam" id="TIGR01829">
    <property type="entry name" value="AcAcCoA_reduct"/>
    <property type="match status" value="1"/>
</dbReference>
<sequence length="248" mass="26184">MSNKRTALVTGGQGGIGQAIARAFYDAGHQVLVTYLPGTEAASEAWLAAQTGAGYSFKAYEADVADYGSCERLAQKIAADGLQVDILVNNAGITRDATLKKLTKENWDAVLRTNLDSVFNVTKQFFEGMADRGWGRIINISSVNGSKGQFGQSNYASAKSGIYGFTKSLAQELARKGVTVNAVSPGYIGTEMVQAIAPDVLEKIVAQVPVGRLGKPEEIAALVTFIASDVAGFMTGSNVAMNGGQHMY</sequence>
<evidence type="ECO:0000256" key="2">
    <source>
        <dbReference type="ARBA" id="ARBA00023002"/>
    </source>
</evidence>
<dbReference type="EMBL" id="QETA01000005">
    <property type="protein sequence ID" value="PWF22200.1"/>
    <property type="molecule type" value="Genomic_DNA"/>
</dbReference>
<dbReference type="SMART" id="SM00822">
    <property type="entry name" value="PKS_KR"/>
    <property type="match status" value="1"/>
</dbReference>
<dbReference type="InterPro" id="IPR036291">
    <property type="entry name" value="NAD(P)-bd_dom_sf"/>
</dbReference>
<evidence type="ECO:0000313" key="4">
    <source>
        <dbReference type="EMBL" id="PWF22200.1"/>
    </source>
</evidence>
<dbReference type="InterPro" id="IPR020904">
    <property type="entry name" value="Sc_DH/Rdtase_CS"/>
</dbReference>
<dbReference type="Pfam" id="PF13561">
    <property type="entry name" value="adh_short_C2"/>
    <property type="match status" value="1"/>
</dbReference>
<dbReference type="NCBIfam" id="NF009466">
    <property type="entry name" value="PRK12826.1-2"/>
    <property type="match status" value="1"/>
</dbReference>
<keyword evidence="5" id="KW-1185">Reference proteome</keyword>
<proteinExistence type="inferred from homology"/>
<name>A0A2V1JVH3_9BURK</name>
<organism evidence="4 5">
    <name type="scientific">Corticimicrobacter populi</name>
    <dbReference type="NCBI Taxonomy" id="2175229"/>
    <lineage>
        <taxon>Bacteria</taxon>
        <taxon>Pseudomonadati</taxon>
        <taxon>Pseudomonadota</taxon>
        <taxon>Betaproteobacteria</taxon>
        <taxon>Burkholderiales</taxon>
        <taxon>Alcaligenaceae</taxon>
        <taxon>Corticimicrobacter</taxon>
    </lineage>
</organism>
<dbReference type="PANTHER" id="PTHR42879:SF2">
    <property type="entry name" value="3-OXOACYL-[ACYL-CARRIER-PROTEIN] REDUCTASE FABG"/>
    <property type="match status" value="1"/>
</dbReference>
<dbReference type="GO" id="GO:0042619">
    <property type="term" value="P:poly-hydroxybutyrate biosynthetic process"/>
    <property type="evidence" value="ECO:0007669"/>
    <property type="project" value="InterPro"/>
</dbReference>
<evidence type="ECO:0000313" key="5">
    <source>
        <dbReference type="Proteomes" id="UP000245212"/>
    </source>
</evidence>
<dbReference type="AlphaFoldDB" id="A0A2V1JVH3"/>
<dbReference type="GO" id="GO:0032787">
    <property type="term" value="P:monocarboxylic acid metabolic process"/>
    <property type="evidence" value="ECO:0007669"/>
    <property type="project" value="UniProtKB-ARBA"/>
</dbReference>
<dbReference type="InterPro" id="IPR002347">
    <property type="entry name" value="SDR_fam"/>
</dbReference>
<dbReference type="GO" id="GO:0018454">
    <property type="term" value="F:acetoacetyl-CoA reductase activity"/>
    <property type="evidence" value="ECO:0007669"/>
    <property type="project" value="InterPro"/>
</dbReference>
<evidence type="ECO:0000259" key="3">
    <source>
        <dbReference type="SMART" id="SM00822"/>
    </source>
</evidence>
<comment type="caution">
    <text evidence="4">The sequence shown here is derived from an EMBL/GenBank/DDBJ whole genome shotgun (WGS) entry which is preliminary data.</text>
</comment>
<dbReference type="PROSITE" id="PS00061">
    <property type="entry name" value="ADH_SHORT"/>
    <property type="match status" value="1"/>
</dbReference>
<evidence type="ECO:0000256" key="1">
    <source>
        <dbReference type="ARBA" id="ARBA00006484"/>
    </source>
</evidence>
<dbReference type="SUPFAM" id="SSF51735">
    <property type="entry name" value="NAD(P)-binding Rossmann-fold domains"/>
    <property type="match status" value="1"/>
</dbReference>
<dbReference type="GO" id="GO:0005737">
    <property type="term" value="C:cytoplasm"/>
    <property type="evidence" value="ECO:0007669"/>
    <property type="project" value="InterPro"/>
</dbReference>
<dbReference type="InterPro" id="IPR011283">
    <property type="entry name" value="Acetoacetyl-CoA_reductase"/>
</dbReference>
<gene>
    <name evidence="4" type="ORF">DD235_12530</name>
</gene>
<dbReference type="RefSeq" id="WP_109062438.1">
    <property type="nucleotide sequence ID" value="NZ_QETA01000005.1"/>
</dbReference>
<dbReference type="FunFam" id="3.40.50.720:FF:000173">
    <property type="entry name" value="3-oxoacyl-[acyl-carrier protein] reductase"/>
    <property type="match status" value="1"/>
</dbReference>
<dbReference type="Proteomes" id="UP000245212">
    <property type="component" value="Unassembled WGS sequence"/>
</dbReference>
<dbReference type="PRINTS" id="PR00080">
    <property type="entry name" value="SDRFAMILY"/>
</dbReference>
<reference evidence="5" key="1">
    <citation type="submission" date="2018-05" db="EMBL/GenBank/DDBJ databases">
        <authorList>
            <person name="Li Y."/>
        </authorList>
    </citation>
    <scope>NUCLEOTIDE SEQUENCE [LARGE SCALE GENOMIC DNA]</scope>
    <source>
        <strain evidence="5">3d-2-2</strain>
    </source>
</reference>
<dbReference type="Gene3D" id="3.40.50.720">
    <property type="entry name" value="NAD(P)-binding Rossmann-like Domain"/>
    <property type="match status" value="1"/>
</dbReference>
<dbReference type="NCBIfam" id="NF009464">
    <property type="entry name" value="PRK12824.1"/>
    <property type="match status" value="1"/>
</dbReference>
<feature type="domain" description="Ketoreductase" evidence="3">
    <location>
        <begin position="5"/>
        <end position="186"/>
    </location>
</feature>
<dbReference type="InterPro" id="IPR057326">
    <property type="entry name" value="KR_dom"/>
</dbReference>
<comment type="similarity">
    <text evidence="1">Belongs to the short-chain dehydrogenases/reductases (SDR) family.</text>
</comment>
<accession>A0A2V1JVH3</accession>